<gene>
    <name evidence="1" type="ORF">SHEWBE_2560</name>
</gene>
<accession>A0A330M503</accession>
<reference evidence="2" key="1">
    <citation type="submission" date="2018-06" db="EMBL/GenBank/DDBJ databases">
        <authorList>
            <person name="Cea G.-C."/>
            <person name="William W."/>
        </authorList>
    </citation>
    <scope>NUCLEOTIDE SEQUENCE [LARGE SCALE GENOMIC DNA]</scope>
    <source>
        <strain evidence="2">DB21MT-2</strain>
    </source>
</reference>
<name>A0A330M503_9GAMM</name>
<evidence type="ECO:0000313" key="2">
    <source>
        <dbReference type="Proteomes" id="UP000250123"/>
    </source>
</evidence>
<dbReference type="EMBL" id="LS483452">
    <property type="protein sequence ID" value="SQH76523.1"/>
    <property type="molecule type" value="Genomic_DNA"/>
</dbReference>
<sequence length="46" mass="4925">MTSPSQQGGLGFSDQESALSLITGLILFHKFGVMPENKLSVYAPLN</sequence>
<proteinExistence type="predicted"/>
<organism evidence="1 2">
    <name type="scientific">Shewanella benthica</name>
    <dbReference type="NCBI Taxonomy" id="43661"/>
    <lineage>
        <taxon>Bacteria</taxon>
        <taxon>Pseudomonadati</taxon>
        <taxon>Pseudomonadota</taxon>
        <taxon>Gammaproteobacteria</taxon>
        <taxon>Alteromonadales</taxon>
        <taxon>Shewanellaceae</taxon>
        <taxon>Shewanella</taxon>
    </lineage>
</organism>
<protein>
    <submittedName>
        <fullName evidence="1">Uncharacterized protein</fullName>
    </submittedName>
</protein>
<evidence type="ECO:0000313" key="1">
    <source>
        <dbReference type="EMBL" id="SQH76523.1"/>
    </source>
</evidence>
<dbReference type="AlphaFoldDB" id="A0A330M503"/>
<dbReference type="Proteomes" id="UP000250123">
    <property type="component" value="Chromosome SHEWBE"/>
</dbReference>
<dbReference type="KEGG" id="sbk:SHEWBE_2560"/>